<keyword evidence="1" id="KW-1133">Transmembrane helix</keyword>
<dbReference type="OrthoDB" id="2920492at2"/>
<sequence>MIDKMKALPKKIAFTIGIILILVSPILLFLMSELFSFSVWTSIIIQGFVYGVAAIFIISAADERHSRIDRS</sequence>
<feature type="transmembrane region" description="Helical" evidence="1">
    <location>
        <begin position="37"/>
        <end position="61"/>
    </location>
</feature>
<evidence type="ECO:0000313" key="2">
    <source>
        <dbReference type="EMBL" id="AXI08730.1"/>
    </source>
</evidence>
<dbReference type="AlphaFoldDB" id="A0A345PFF0"/>
<keyword evidence="3" id="KW-1185">Reference proteome</keyword>
<dbReference type="Proteomes" id="UP000253908">
    <property type="component" value="Chromosome"/>
</dbReference>
<proteinExistence type="predicted"/>
<dbReference type="KEGG" id="ocn:CUC15_07290"/>
<gene>
    <name evidence="2" type="ORF">CUC15_07290</name>
</gene>
<accession>A0A345PFF0</accession>
<organism evidence="2 3">
    <name type="scientific">Oceanobacillus zhaokaii</name>
    <dbReference type="NCBI Taxonomy" id="2052660"/>
    <lineage>
        <taxon>Bacteria</taxon>
        <taxon>Bacillati</taxon>
        <taxon>Bacillota</taxon>
        <taxon>Bacilli</taxon>
        <taxon>Bacillales</taxon>
        <taxon>Bacillaceae</taxon>
        <taxon>Oceanobacillus</taxon>
    </lineage>
</organism>
<evidence type="ECO:0000256" key="1">
    <source>
        <dbReference type="SAM" id="Phobius"/>
    </source>
</evidence>
<dbReference type="EMBL" id="CP024848">
    <property type="protein sequence ID" value="AXI08730.1"/>
    <property type="molecule type" value="Genomic_DNA"/>
</dbReference>
<reference evidence="3" key="1">
    <citation type="submission" date="2017-11" db="EMBL/GenBank/DDBJ databases">
        <authorList>
            <person name="Zhu W."/>
        </authorList>
    </citation>
    <scope>NUCLEOTIDE SEQUENCE [LARGE SCALE GENOMIC DNA]</scope>
    <source>
        <strain evidence="3">160</strain>
    </source>
</reference>
<keyword evidence="1" id="KW-0812">Transmembrane</keyword>
<evidence type="ECO:0000313" key="3">
    <source>
        <dbReference type="Proteomes" id="UP000253908"/>
    </source>
</evidence>
<name>A0A345PFF0_9BACI</name>
<feature type="transmembrane region" description="Helical" evidence="1">
    <location>
        <begin position="12"/>
        <end position="31"/>
    </location>
</feature>
<keyword evidence="1" id="KW-0472">Membrane</keyword>
<protein>
    <submittedName>
        <fullName evidence="2">Uncharacterized protein</fullName>
    </submittedName>
</protein>